<comment type="caution">
    <text evidence="2">The sequence shown here is derived from an EMBL/GenBank/DDBJ whole genome shotgun (WGS) entry which is preliminary data.</text>
</comment>
<evidence type="ECO:0000256" key="1">
    <source>
        <dbReference type="SAM" id="Phobius"/>
    </source>
</evidence>
<gene>
    <name evidence="2" type="ORF">F990_00299</name>
</gene>
<dbReference type="RefSeq" id="WP_018677080.1">
    <property type="nucleotide sequence ID" value="NZ_AYEV01000002.1"/>
</dbReference>
<dbReference type="PATRIC" id="fig|1120928.5.peg.312"/>
<keyword evidence="1" id="KW-0812">Transmembrane</keyword>
<feature type="transmembrane region" description="Helical" evidence="1">
    <location>
        <begin position="37"/>
        <end position="70"/>
    </location>
</feature>
<evidence type="ECO:0000313" key="2">
    <source>
        <dbReference type="EMBL" id="ESK57382.1"/>
    </source>
</evidence>
<name>V2V564_9GAMM</name>
<feature type="transmembrane region" description="Helical" evidence="1">
    <location>
        <begin position="6"/>
        <end position="25"/>
    </location>
</feature>
<dbReference type="EMBL" id="AYEV01000002">
    <property type="protein sequence ID" value="ESK57382.1"/>
    <property type="molecule type" value="Genomic_DNA"/>
</dbReference>
<dbReference type="eggNOG" id="ENOG5031QIS">
    <property type="taxonomic scope" value="Bacteria"/>
</dbReference>
<keyword evidence="1" id="KW-1133">Transmembrane helix</keyword>
<feature type="transmembrane region" description="Helical" evidence="1">
    <location>
        <begin position="82"/>
        <end position="99"/>
    </location>
</feature>
<sequence length="249" mass="28655">MQKNPAPALVLWIIAAQIFMGIVAYEWLPASYRGSWIFLIILLISGGFLNVGSALVVGLVAFISMAVYFSLDLANQTYIERQLLLLFVIPMAPIFLSAIRHNIQNALKSFRAIQSYDRNYQHDILPLTALAHFQAELKKLLQLTQKDHYKVITTHISNTVLIREMLGEDVWKETQNKIIEILSIERDSVIYHFINEELSEIKSIVIHEPEKNEDQLYPLCIQQLQELNVLKLNIKQHVEYLSPTTLEIN</sequence>
<dbReference type="STRING" id="202955.GCA_000759995_03034"/>
<evidence type="ECO:0000313" key="3">
    <source>
        <dbReference type="Proteomes" id="UP000017404"/>
    </source>
</evidence>
<keyword evidence="3" id="KW-1185">Reference proteome</keyword>
<keyword evidence="1" id="KW-0472">Membrane</keyword>
<dbReference type="OrthoDB" id="6710079at2"/>
<organism evidence="2 3">
    <name type="scientific">Acinetobacter tjernbergiae DSM 14971 = CIP 107465</name>
    <dbReference type="NCBI Taxonomy" id="1120928"/>
    <lineage>
        <taxon>Bacteria</taxon>
        <taxon>Pseudomonadati</taxon>
        <taxon>Pseudomonadota</taxon>
        <taxon>Gammaproteobacteria</taxon>
        <taxon>Moraxellales</taxon>
        <taxon>Moraxellaceae</taxon>
        <taxon>Acinetobacter</taxon>
    </lineage>
</organism>
<dbReference type="AlphaFoldDB" id="V2V564"/>
<evidence type="ECO:0008006" key="4">
    <source>
        <dbReference type="Google" id="ProtNLM"/>
    </source>
</evidence>
<dbReference type="Proteomes" id="UP000017404">
    <property type="component" value="Unassembled WGS sequence"/>
</dbReference>
<protein>
    <recommendedName>
        <fullName evidence="4">Histidine kinase</fullName>
    </recommendedName>
</protein>
<proteinExistence type="predicted"/>
<accession>V2V564</accession>
<reference evidence="2 3" key="1">
    <citation type="submission" date="2013-10" db="EMBL/GenBank/DDBJ databases">
        <title>The Genome Sequence of Acinetobacter tjernbergiae CIP107465.</title>
        <authorList>
            <consortium name="The Broad Institute Genomics Platform"/>
            <consortium name="The Broad Institute Genome Sequencing Center for Infectious Disease"/>
            <person name="Cerqueira G."/>
            <person name="Feldgarden M."/>
            <person name="Courvalin P."/>
            <person name="Grillot-Courvalin C."/>
            <person name="Clermont D."/>
            <person name="Rocha E."/>
            <person name="Yoon E.-J."/>
            <person name="Nemec A."/>
            <person name="Young S.K."/>
            <person name="Zeng Q."/>
            <person name="Gargeya S."/>
            <person name="Fitzgerald M."/>
            <person name="Abouelleil A."/>
            <person name="Alvarado L."/>
            <person name="Berlin A.M."/>
            <person name="Chapman S.B."/>
            <person name="Gainer-Dewar J."/>
            <person name="Goldberg J."/>
            <person name="Gnerre S."/>
            <person name="Griggs A."/>
            <person name="Gujja S."/>
            <person name="Hansen M."/>
            <person name="Howarth C."/>
            <person name="Imamovic A."/>
            <person name="Ireland A."/>
            <person name="Larimer J."/>
            <person name="McCowan C."/>
            <person name="Murphy C."/>
            <person name="Pearson M."/>
            <person name="Poon T.W."/>
            <person name="Priest M."/>
            <person name="Roberts A."/>
            <person name="Saif S."/>
            <person name="Shea T."/>
            <person name="Sykes S."/>
            <person name="Wortman J."/>
            <person name="Nusbaum C."/>
            <person name="Birren B."/>
        </authorList>
    </citation>
    <scope>NUCLEOTIDE SEQUENCE [LARGE SCALE GENOMIC DNA]</scope>
    <source>
        <strain evidence="2 3">CIP 107465</strain>
    </source>
</reference>